<feature type="transmembrane region" description="Helical" evidence="1">
    <location>
        <begin position="44"/>
        <end position="72"/>
    </location>
</feature>
<dbReference type="EMBL" id="AFLW02000017">
    <property type="protein sequence ID" value="EMM84375.1"/>
    <property type="molecule type" value="Genomic_DNA"/>
</dbReference>
<sequence length="73" mass="8682">MLIAVFLISFMMIFLHNSYTYYLQKRNQNYKKNLEPEPEKVPENFLAFLINFIFNIATFGGIPIVTCCAYFWT</sequence>
<gene>
    <name evidence="2" type="ORF">LEP1GSC037_3920</name>
</gene>
<name>M6GI00_LEPIR</name>
<reference evidence="2 3" key="1">
    <citation type="submission" date="2013-01" db="EMBL/GenBank/DDBJ databases">
        <authorList>
            <person name="Harkins D.M."/>
            <person name="Durkin A.S."/>
            <person name="Brinkac L.M."/>
            <person name="Haft D.H."/>
            <person name="Selengut J.D."/>
            <person name="Sanka R."/>
            <person name="DePew J."/>
            <person name="Purushe J."/>
            <person name="Hospenthal D.R."/>
            <person name="Murray C.K."/>
            <person name="Pimentel G."/>
            <person name="Wasfy M."/>
            <person name="Parker T."/>
            <person name="Miller R.S."/>
            <person name="Vinetz J.M."/>
            <person name="Sutton G.G."/>
            <person name="Nierman W.C."/>
            <person name="Fouts D.E."/>
        </authorList>
    </citation>
    <scope>NUCLEOTIDE SEQUENCE [LARGE SCALE GENOMIC DNA]</scope>
    <source>
        <strain evidence="2 3">2006001854</strain>
    </source>
</reference>
<proteinExistence type="predicted"/>
<evidence type="ECO:0000313" key="3">
    <source>
        <dbReference type="Proteomes" id="UP000012128"/>
    </source>
</evidence>
<comment type="caution">
    <text evidence="2">The sequence shown here is derived from an EMBL/GenBank/DDBJ whole genome shotgun (WGS) entry which is preliminary data.</text>
</comment>
<keyword evidence="1" id="KW-0472">Membrane</keyword>
<dbReference type="Proteomes" id="UP000012128">
    <property type="component" value="Unassembled WGS sequence"/>
</dbReference>
<keyword evidence="1" id="KW-1133">Transmembrane helix</keyword>
<evidence type="ECO:0000256" key="1">
    <source>
        <dbReference type="SAM" id="Phobius"/>
    </source>
</evidence>
<organism evidence="2 3">
    <name type="scientific">Leptospira interrogans str. 2006001854</name>
    <dbReference type="NCBI Taxonomy" id="1001590"/>
    <lineage>
        <taxon>Bacteria</taxon>
        <taxon>Pseudomonadati</taxon>
        <taxon>Spirochaetota</taxon>
        <taxon>Spirochaetia</taxon>
        <taxon>Leptospirales</taxon>
        <taxon>Leptospiraceae</taxon>
        <taxon>Leptospira</taxon>
    </lineage>
</organism>
<accession>M6GI00</accession>
<protein>
    <submittedName>
        <fullName evidence="2">Uncharacterized protein</fullName>
    </submittedName>
</protein>
<keyword evidence="1" id="KW-0812">Transmembrane</keyword>
<evidence type="ECO:0000313" key="2">
    <source>
        <dbReference type="EMBL" id="EMM84375.1"/>
    </source>
</evidence>
<dbReference type="AlphaFoldDB" id="M6GI00"/>